<sequence length="133" mass="15125">MTNKFDFKAQARDILEETLDMEAVVYLGKISDEMQQIFVGNPMPSFADVARIVTDYFTSDGRPAEFIEDWLRTADEHSKSRGLDEVDRPKAILSDLGVFRFMWFLKERGLTEEQINIVLTGAVQQATGSQQAE</sequence>
<name>A0A7C5HDK2_9CHLB</name>
<organism evidence="1">
    <name type="scientific">Chlorobaculum parvum</name>
    <dbReference type="NCBI Taxonomy" id="274539"/>
    <lineage>
        <taxon>Bacteria</taxon>
        <taxon>Pseudomonadati</taxon>
        <taxon>Chlorobiota</taxon>
        <taxon>Chlorobiia</taxon>
        <taxon>Chlorobiales</taxon>
        <taxon>Chlorobiaceae</taxon>
        <taxon>Chlorobaculum</taxon>
    </lineage>
</organism>
<dbReference type="EMBL" id="DRSQ01000017">
    <property type="protein sequence ID" value="HHE31181.1"/>
    <property type="molecule type" value="Genomic_DNA"/>
</dbReference>
<protein>
    <submittedName>
        <fullName evidence="1">RidA family protein</fullName>
    </submittedName>
</protein>
<accession>A0A7C5HDK2</accession>
<dbReference type="Proteomes" id="UP000886058">
    <property type="component" value="Unassembled WGS sequence"/>
</dbReference>
<reference evidence="1" key="1">
    <citation type="journal article" date="2020" name="mSystems">
        <title>Genome- and Community-Level Interaction Insights into Carbon Utilization and Element Cycling Functions of Hydrothermarchaeota in Hydrothermal Sediment.</title>
        <authorList>
            <person name="Zhou Z."/>
            <person name="Liu Y."/>
            <person name="Xu W."/>
            <person name="Pan J."/>
            <person name="Luo Z.H."/>
            <person name="Li M."/>
        </authorList>
    </citation>
    <scope>NUCLEOTIDE SEQUENCE [LARGE SCALE GENOMIC DNA]</scope>
    <source>
        <strain evidence="1">HyVt-633</strain>
    </source>
</reference>
<comment type="caution">
    <text evidence="1">The sequence shown here is derived from an EMBL/GenBank/DDBJ whole genome shotgun (WGS) entry which is preliminary data.</text>
</comment>
<gene>
    <name evidence="1" type="ORF">ENL07_00710</name>
</gene>
<dbReference type="AlphaFoldDB" id="A0A7C5HDK2"/>
<proteinExistence type="predicted"/>
<evidence type="ECO:0000313" key="1">
    <source>
        <dbReference type="EMBL" id="HHE31181.1"/>
    </source>
</evidence>